<dbReference type="EMBL" id="JAMQJY010000001">
    <property type="protein sequence ID" value="MCM2674838.1"/>
    <property type="molecule type" value="Genomic_DNA"/>
</dbReference>
<dbReference type="Pfam" id="PF02620">
    <property type="entry name" value="YceD"/>
    <property type="match status" value="1"/>
</dbReference>
<name>A0ABT0XFY9_9BACI</name>
<dbReference type="InterPro" id="IPR003772">
    <property type="entry name" value="YceD"/>
</dbReference>
<reference evidence="1" key="1">
    <citation type="submission" date="2022-06" db="EMBL/GenBank/DDBJ databases">
        <title>Alkalicoccobacillus porphyridii sp. nov., isolated from a marine red alga, Porphyridium purpureum and reclassification of Shouchella plakortidis and Shouchella gibsonii as Alkalicoccobacillus plakortidis comb. nov. and Alkalicoccobacillus gibsonii comb. nov.</title>
        <authorList>
            <person name="Kim K.H."/>
            <person name="Lee J.K."/>
            <person name="Han D.M."/>
            <person name="Baek J.H."/>
            <person name="Jeon C.O."/>
        </authorList>
    </citation>
    <scope>NUCLEOTIDE SEQUENCE</scope>
    <source>
        <strain evidence="1">DSM 19153</strain>
    </source>
</reference>
<keyword evidence="2" id="KW-1185">Reference proteome</keyword>
<comment type="caution">
    <text evidence="1">The sequence shown here is derived from an EMBL/GenBank/DDBJ whole genome shotgun (WGS) entry which is preliminary data.</text>
</comment>
<dbReference type="Proteomes" id="UP001203665">
    <property type="component" value="Unassembled WGS sequence"/>
</dbReference>
<organism evidence="1 2">
    <name type="scientific">Alkalicoccobacillus plakortidis</name>
    <dbReference type="NCBI Taxonomy" id="444060"/>
    <lineage>
        <taxon>Bacteria</taxon>
        <taxon>Bacillati</taxon>
        <taxon>Bacillota</taxon>
        <taxon>Bacilli</taxon>
        <taxon>Bacillales</taxon>
        <taxon>Bacillaceae</taxon>
        <taxon>Alkalicoccobacillus</taxon>
    </lineage>
</organism>
<evidence type="ECO:0000313" key="1">
    <source>
        <dbReference type="EMBL" id="MCM2674838.1"/>
    </source>
</evidence>
<protein>
    <submittedName>
        <fullName evidence="1">YceD family protein</fullName>
    </submittedName>
</protein>
<evidence type="ECO:0000313" key="2">
    <source>
        <dbReference type="Proteomes" id="UP001203665"/>
    </source>
</evidence>
<sequence>MKWTLQELKAAKHKTFIINESVRFDELLKTSNDIRDMSNIRVTGEVTYPNKLITFSLKLEGELTLPCARTLADVKWPLDISFDEHFLPDGSVMPDVSEKEEVHTVLGDVIDLTPILEERILLEVPFQVYAEEGAEPLAPPSGKDWELVTEESQKDRIDPRMADLAKFFDKS</sequence>
<gene>
    <name evidence="1" type="ORF">NDM98_04495</name>
</gene>
<dbReference type="RefSeq" id="WP_251604946.1">
    <property type="nucleotide sequence ID" value="NZ_JAMQJY010000001.1"/>
</dbReference>
<proteinExistence type="predicted"/>
<accession>A0ABT0XFY9</accession>